<dbReference type="HOGENOM" id="CLU_3184765_0_0_11"/>
<sequence length="46" mass="5214">MENLGTTRESPMGSLRRIVRVAGKISETVKTALMIAYYLLEMIEKL</sequence>
<protein>
    <submittedName>
        <fullName evidence="1">Uncharacterized protein</fullName>
    </submittedName>
</protein>
<reference evidence="1 2" key="1">
    <citation type="submission" date="2014-05" db="EMBL/GenBank/DDBJ databases">
        <title>Draft Genome Sequence of Kitasatospora cheerisanensis KCTC 2395.</title>
        <authorList>
            <person name="Nam D.H."/>
        </authorList>
    </citation>
    <scope>NUCLEOTIDE SEQUENCE [LARGE SCALE GENOMIC DNA]</scope>
    <source>
        <strain evidence="1 2">KCTC 2395</strain>
    </source>
</reference>
<dbReference type="Proteomes" id="UP000027178">
    <property type="component" value="Unassembled WGS sequence"/>
</dbReference>
<evidence type="ECO:0000313" key="2">
    <source>
        <dbReference type="Proteomes" id="UP000027178"/>
    </source>
</evidence>
<organism evidence="1 2">
    <name type="scientific">Kitasatospora cheerisanensis KCTC 2395</name>
    <dbReference type="NCBI Taxonomy" id="1348663"/>
    <lineage>
        <taxon>Bacteria</taxon>
        <taxon>Bacillati</taxon>
        <taxon>Actinomycetota</taxon>
        <taxon>Actinomycetes</taxon>
        <taxon>Kitasatosporales</taxon>
        <taxon>Streptomycetaceae</taxon>
        <taxon>Kitasatospora</taxon>
    </lineage>
</organism>
<evidence type="ECO:0000313" key="1">
    <source>
        <dbReference type="EMBL" id="KDN80543.1"/>
    </source>
</evidence>
<dbReference type="PATRIC" id="fig|1348663.4.peg.7430"/>
<comment type="caution">
    <text evidence="1">The sequence shown here is derived from an EMBL/GenBank/DDBJ whole genome shotgun (WGS) entry which is preliminary data.</text>
</comment>
<name>A0A066YGB7_9ACTN</name>
<accession>A0A066YGB7</accession>
<dbReference type="AlphaFoldDB" id="A0A066YGB7"/>
<dbReference type="EMBL" id="JNBY01000172">
    <property type="protein sequence ID" value="KDN80543.1"/>
    <property type="molecule type" value="Genomic_DNA"/>
</dbReference>
<keyword evidence="2" id="KW-1185">Reference proteome</keyword>
<proteinExistence type="predicted"/>
<gene>
    <name evidence="1" type="ORF">KCH_76900</name>
</gene>